<dbReference type="Gene3D" id="3.60.21.10">
    <property type="match status" value="1"/>
</dbReference>
<reference evidence="2 3" key="1">
    <citation type="submission" date="2018-10" db="EMBL/GenBank/DDBJ databases">
        <title>Genomic Encyclopedia of Type Strains, Phase IV (KMG-IV): sequencing the most valuable type-strain genomes for metagenomic binning, comparative biology and taxonomic classification.</title>
        <authorList>
            <person name="Goeker M."/>
        </authorList>
    </citation>
    <scope>NUCLEOTIDE SEQUENCE [LARGE SCALE GENOMIC DNA]</scope>
    <source>
        <strain evidence="2 3">DSM 22228</strain>
    </source>
</reference>
<feature type="domain" description="Calcineurin-like phosphoesterase" evidence="1">
    <location>
        <begin position="22"/>
        <end position="151"/>
    </location>
</feature>
<organism evidence="2 3">
    <name type="scientific">Orbus hercynius</name>
    <dbReference type="NCBI Taxonomy" id="593135"/>
    <lineage>
        <taxon>Bacteria</taxon>
        <taxon>Pseudomonadati</taxon>
        <taxon>Pseudomonadota</taxon>
        <taxon>Gammaproteobacteria</taxon>
        <taxon>Orbales</taxon>
        <taxon>Orbaceae</taxon>
        <taxon>Orbus</taxon>
    </lineage>
</organism>
<sequence>MDYHNDLYSKIAQIEKRGDMFDIIGDIHGQATKLKQLLIKLGYKKTDQGFTHNEYKVIFVGDFIDRGPHQLETLAIIKEMIDNQNAYAVMGNHEFNAIGWMTPSAQHPDTFLRKHNAIHHKQHKIFLEQLGHNEALHQYWIEWFKSLPLFLDLAHIRVIHACWDNQCIDRILPYLDERHCLKAQYIEQAFDPTCELFEYCETLLKGKEITLPDGVYYQDKEGTTRHRSRIKWWLKRADTLRKLCMIPDAECIKGLEQKIDINLELYQDKKPVFFGHYWFSGKPAILTPKMVCVDYSAALDSGKLVAYRYQGESQLINQHFIY</sequence>
<dbReference type="OrthoDB" id="9807890at2"/>
<evidence type="ECO:0000259" key="1">
    <source>
        <dbReference type="Pfam" id="PF00149"/>
    </source>
</evidence>
<proteinExistence type="predicted"/>
<dbReference type="AlphaFoldDB" id="A0A495RIN9"/>
<evidence type="ECO:0000313" key="3">
    <source>
        <dbReference type="Proteomes" id="UP000278542"/>
    </source>
</evidence>
<comment type="caution">
    <text evidence="2">The sequence shown here is derived from an EMBL/GenBank/DDBJ whole genome shotgun (WGS) entry which is preliminary data.</text>
</comment>
<dbReference type="EMBL" id="RBWY01000001">
    <property type="protein sequence ID" value="RKS87271.1"/>
    <property type="molecule type" value="Genomic_DNA"/>
</dbReference>
<dbReference type="GO" id="GO:0005737">
    <property type="term" value="C:cytoplasm"/>
    <property type="evidence" value="ECO:0007669"/>
    <property type="project" value="TreeGrafter"/>
</dbReference>
<dbReference type="PRINTS" id="PR00114">
    <property type="entry name" value="STPHPHTASE"/>
</dbReference>
<dbReference type="PANTHER" id="PTHR42850">
    <property type="entry name" value="METALLOPHOSPHOESTERASE"/>
    <property type="match status" value="1"/>
</dbReference>
<dbReference type="Pfam" id="PF00149">
    <property type="entry name" value="Metallophos"/>
    <property type="match status" value="1"/>
</dbReference>
<name>A0A495RIN9_9GAMM</name>
<dbReference type="InterPro" id="IPR050126">
    <property type="entry name" value="Ap4A_hydrolase"/>
</dbReference>
<keyword evidence="3" id="KW-1185">Reference proteome</keyword>
<dbReference type="PANTHER" id="PTHR42850:SF7">
    <property type="entry name" value="BIS(5'-NUCLEOSYL)-TETRAPHOSPHATASE PRPE [ASYMMETRICAL]"/>
    <property type="match status" value="1"/>
</dbReference>
<dbReference type="InterPro" id="IPR004843">
    <property type="entry name" value="Calcineurin-like_PHP"/>
</dbReference>
<dbReference type="InterPro" id="IPR029052">
    <property type="entry name" value="Metallo-depent_PP-like"/>
</dbReference>
<dbReference type="Proteomes" id="UP000278542">
    <property type="component" value="Unassembled WGS sequence"/>
</dbReference>
<dbReference type="SUPFAM" id="SSF56300">
    <property type="entry name" value="Metallo-dependent phosphatases"/>
    <property type="match status" value="1"/>
</dbReference>
<evidence type="ECO:0000313" key="2">
    <source>
        <dbReference type="EMBL" id="RKS87271.1"/>
    </source>
</evidence>
<dbReference type="InterPro" id="IPR006186">
    <property type="entry name" value="Ser/Thr-sp_prot-phosphatase"/>
</dbReference>
<accession>A0A495RIN9</accession>
<protein>
    <submittedName>
        <fullName evidence="2">Calcineurin-like phosphoesterase family protein</fullName>
    </submittedName>
</protein>
<dbReference type="GO" id="GO:0016791">
    <property type="term" value="F:phosphatase activity"/>
    <property type="evidence" value="ECO:0007669"/>
    <property type="project" value="TreeGrafter"/>
</dbReference>
<gene>
    <name evidence="2" type="ORF">DES39_0491</name>
</gene>